<accession>A0A840VA78</accession>
<dbReference type="EMBL" id="JACHFD010000003">
    <property type="protein sequence ID" value="MBB5350689.1"/>
    <property type="molecule type" value="Genomic_DNA"/>
</dbReference>
<protein>
    <recommendedName>
        <fullName evidence="4">DUF4878 domain-containing protein</fullName>
    </recommendedName>
</protein>
<dbReference type="RefSeq" id="WP_184016190.1">
    <property type="nucleotide sequence ID" value="NZ_JACHFD010000003.1"/>
</dbReference>
<sequence>MKSSFLLSLIASAALTLGGHAELEDVSSQFFAAVQSGDPEQLTKVFMESPTRDQSIADFISALPLIESGSIQLAPTHKELVIGELGASLVRFHYGKSRRAEYELLICVKTANGWQVFPWGSDSDLEVLSKQRSPDEQIHLKLFKEWKVLMTQQLEEDAN</sequence>
<evidence type="ECO:0000313" key="3">
    <source>
        <dbReference type="Proteomes" id="UP000557717"/>
    </source>
</evidence>
<dbReference type="Proteomes" id="UP000557717">
    <property type="component" value="Unassembled WGS sequence"/>
</dbReference>
<keyword evidence="3" id="KW-1185">Reference proteome</keyword>
<proteinExistence type="predicted"/>
<gene>
    <name evidence="2" type="ORF">HNR46_000917</name>
</gene>
<evidence type="ECO:0000256" key="1">
    <source>
        <dbReference type="SAM" id="SignalP"/>
    </source>
</evidence>
<feature type="signal peptide" evidence="1">
    <location>
        <begin position="1"/>
        <end position="21"/>
    </location>
</feature>
<evidence type="ECO:0008006" key="4">
    <source>
        <dbReference type="Google" id="ProtNLM"/>
    </source>
</evidence>
<reference evidence="2 3" key="1">
    <citation type="submission" date="2020-08" db="EMBL/GenBank/DDBJ databases">
        <title>Genomic Encyclopedia of Type Strains, Phase IV (KMG-IV): sequencing the most valuable type-strain genomes for metagenomic binning, comparative biology and taxonomic classification.</title>
        <authorList>
            <person name="Goeker M."/>
        </authorList>
    </citation>
    <scope>NUCLEOTIDE SEQUENCE [LARGE SCALE GENOMIC DNA]</scope>
    <source>
        <strain evidence="2 3">YC6886</strain>
    </source>
</reference>
<organism evidence="2 3">
    <name type="scientific">Haloferula luteola</name>
    <dbReference type="NCBI Taxonomy" id="595692"/>
    <lineage>
        <taxon>Bacteria</taxon>
        <taxon>Pseudomonadati</taxon>
        <taxon>Verrucomicrobiota</taxon>
        <taxon>Verrucomicrobiia</taxon>
        <taxon>Verrucomicrobiales</taxon>
        <taxon>Verrucomicrobiaceae</taxon>
        <taxon>Haloferula</taxon>
    </lineage>
</organism>
<dbReference type="AlphaFoldDB" id="A0A840VA78"/>
<feature type="chain" id="PRO_5032390990" description="DUF4878 domain-containing protein" evidence="1">
    <location>
        <begin position="22"/>
        <end position="159"/>
    </location>
</feature>
<comment type="caution">
    <text evidence="2">The sequence shown here is derived from an EMBL/GenBank/DDBJ whole genome shotgun (WGS) entry which is preliminary data.</text>
</comment>
<keyword evidence="1" id="KW-0732">Signal</keyword>
<evidence type="ECO:0000313" key="2">
    <source>
        <dbReference type="EMBL" id="MBB5350689.1"/>
    </source>
</evidence>
<name>A0A840VA78_9BACT</name>